<reference evidence="2 3" key="1">
    <citation type="submission" date="2014-02" db="EMBL/GenBank/DDBJ databases">
        <authorList>
            <person name="Sears C."/>
            <person name="Carroll K."/>
            <person name="Sack B.R."/>
            <person name="Qadri F."/>
            <person name="Myers L.L."/>
            <person name="Chung G.-T."/>
            <person name="Escheverria P."/>
            <person name="Fraser C.M."/>
            <person name="Sadzewicz L."/>
            <person name="Shefchek K.A."/>
            <person name="Tallon L."/>
            <person name="Das S.P."/>
            <person name="Daugherty S."/>
            <person name="Mongodin E.F."/>
        </authorList>
    </citation>
    <scope>NUCLEOTIDE SEQUENCE [LARGE SCALE GENOMIC DNA]</scope>
    <source>
        <strain evidence="2 3">1007-1-F #10</strain>
    </source>
</reference>
<dbReference type="Proteomes" id="UP000022433">
    <property type="component" value="Unassembled WGS sequence"/>
</dbReference>
<proteinExistence type="predicted"/>
<organism evidence="2 3">
    <name type="scientific">Bacteroides fragilis str. 1007-1-F #10</name>
    <dbReference type="NCBI Taxonomy" id="1339295"/>
    <lineage>
        <taxon>Bacteria</taxon>
        <taxon>Pseudomonadati</taxon>
        <taxon>Bacteroidota</taxon>
        <taxon>Bacteroidia</taxon>
        <taxon>Bacteroidales</taxon>
        <taxon>Bacteroidaceae</taxon>
        <taxon>Bacteroides</taxon>
    </lineage>
</organism>
<protein>
    <submittedName>
        <fullName evidence="2">Membrane protein</fullName>
    </submittedName>
</protein>
<accession>A0AAN4MXW5</accession>
<dbReference type="EMBL" id="JGEA01000029">
    <property type="protein sequence ID" value="EYA13663.1"/>
    <property type="molecule type" value="Genomic_DNA"/>
</dbReference>
<evidence type="ECO:0000313" key="2">
    <source>
        <dbReference type="EMBL" id="EYA13663.1"/>
    </source>
</evidence>
<dbReference type="AlphaFoldDB" id="A0AAN4MXW5"/>
<feature type="transmembrane region" description="Helical" evidence="1">
    <location>
        <begin position="6"/>
        <end position="27"/>
    </location>
</feature>
<keyword evidence="1" id="KW-0812">Transmembrane</keyword>
<keyword evidence="1" id="KW-0472">Membrane</keyword>
<sequence>MEFDWFWFTVVILIICVTVYSCLDSYFKHKYGDKNEDIL</sequence>
<evidence type="ECO:0000256" key="1">
    <source>
        <dbReference type="SAM" id="Phobius"/>
    </source>
</evidence>
<comment type="caution">
    <text evidence="2">The sequence shown here is derived from an EMBL/GenBank/DDBJ whole genome shotgun (WGS) entry which is preliminary data.</text>
</comment>
<name>A0AAN4MXW5_BACFG</name>
<evidence type="ECO:0000313" key="3">
    <source>
        <dbReference type="Proteomes" id="UP000022433"/>
    </source>
</evidence>
<gene>
    <name evidence="2" type="ORF">M104_3208</name>
</gene>
<keyword evidence="1" id="KW-1133">Transmembrane helix</keyword>